<name>A0A921ML29_9FIRM</name>
<proteinExistence type="predicted"/>
<evidence type="ECO:0000313" key="3">
    <source>
        <dbReference type="EMBL" id="HJG85759.1"/>
    </source>
</evidence>
<accession>A0A921ML29</accession>
<dbReference type="Proteomes" id="UP000760668">
    <property type="component" value="Unassembled WGS sequence"/>
</dbReference>
<organism evidence="3 4">
    <name type="scientific">Pseudoflavonifractor capillosus</name>
    <dbReference type="NCBI Taxonomy" id="106588"/>
    <lineage>
        <taxon>Bacteria</taxon>
        <taxon>Bacillati</taxon>
        <taxon>Bacillota</taxon>
        <taxon>Clostridia</taxon>
        <taxon>Eubacteriales</taxon>
        <taxon>Oscillospiraceae</taxon>
        <taxon>Pseudoflavonifractor</taxon>
    </lineage>
</organism>
<comment type="caution">
    <text evidence="3">The sequence shown here is derived from an EMBL/GenBank/DDBJ whole genome shotgun (WGS) entry which is preliminary data.</text>
</comment>
<feature type="coiled-coil region" evidence="1">
    <location>
        <begin position="299"/>
        <end position="339"/>
    </location>
</feature>
<dbReference type="Pfam" id="PF02195">
    <property type="entry name" value="ParB_N"/>
    <property type="match status" value="1"/>
</dbReference>
<dbReference type="InterPro" id="IPR003115">
    <property type="entry name" value="ParB_N"/>
</dbReference>
<evidence type="ECO:0000259" key="2">
    <source>
        <dbReference type="SMART" id="SM00470"/>
    </source>
</evidence>
<evidence type="ECO:0000313" key="4">
    <source>
        <dbReference type="Proteomes" id="UP000760668"/>
    </source>
</evidence>
<feature type="domain" description="ParB-like N-terminal" evidence="2">
    <location>
        <begin position="28"/>
        <end position="124"/>
    </location>
</feature>
<dbReference type="PANTHER" id="PTHR33375:SF1">
    <property type="entry name" value="CHROMOSOME-PARTITIONING PROTEIN PARB-RELATED"/>
    <property type="match status" value="1"/>
</dbReference>
<gene>
    <name evidence="3" type="ORF">K8V01_01820</name>
</gene>
<keyword evidence="1" id="KW-0175">Coiled coil</keyword>
<reference evidence="3" key="1">
    <citation type="journal article" date="2021" name="PeerJ">
        <title>Extensive microbial diversity within the chicken gut microbiome revealed by metagenomics and culture.</title>
        <authorList>
            <person name="Gilroy R."/>
            <person name="Ravi A."/>
            <person name="Getino M."/>
            <person name="Pursley I."/>
            <person name="Horton D.L."/>
            <person name="Alikhan N.F."/>
            <person name="Baker D."/>
            <person name="Gharbi K."/>
            <person name="Hall N."/>
            <person name="Watson M."/>
            <person name="Adriaenssens E.M."/>
            <person name="Foster-Nyarko E."/>
            <person name="Jarju S."/>
            <person name="Secka A."/>
            <person name="Antonio M."/>
            <person name="Oren A."/>
            <person name="Chaudhuri R.R."/>
            <person name="La Ragione R."/>
            <person name="Hildebrand F."/>
            <person name="Pallen M.J."/>
        </authorList>
    </citation>
    <scope>NUCLEOTIDE SEQUENCE</scope>
    <source>
        <strain evidence="3">CHK179-5677</strain>
    </source>
</reference>
<protein>
    <submittedName>
        <fullName evidence="3">ParB N-terminal domain-containing protein</fullName>
    </submittedName>
</protein>
<evidence type="ECO:0000256" key="1">
    <source>
        <dbReference type="SAM" id="Coils"/>
    </source>
</evidence>
<dbReference type="Gene3D" id="3.90.1530.30">
    <property type="match status" value="1"/>
</dbReference>
<dbReference type="InterPro" id="IPR050336">
    <property type="entry name" value="Chromosome_partition/occlusion"/>
</dbReference>
<dbReference type="RefSeq" id="WP_295368623.1">
    <property type="nucleotide sequence ID" value="NZ_DYUC01000016.1"/>
</dbReference>
<dbReference type="AlphaFoldDB" id="A0A921ML29"/>
<reference evidence="3" key="2">
    <citation type="submission" date="2021-09" db="EMBL/GenBank/DDBJ databases">
        <authorList>
            <person name="Gilroy R."/>
        </authorList>
    </citation>
    <scope>NUCLEOTIDE SEQUENCE</scope>
    <source>
        <strain evidence="3">CHK179-5677</strain>
    </source>
</reference>
<dbReference type="GO" id="GO:0007059">
    <property type="term" value="P:chromosome segregation"/>
    <property type="evidence" value="ECO:0007669"/>
    <property type="project" value="TreeGrafter"/>
</dbReference>
<sequence length="496" mass="55575">MAKFDMAAAFAAAVGDVSKPDTSRETIEYIGLDRLDPDPDNFYSLTGLEELAANIELCGLQQPIRVRPAEHGRYVIVSGHRRWSALKLLHSAEEDGDRWMGVPCIVERDQASPELRELRLIMANASTRQLSPAELSRQAAKVTELLYQLKEQGYDFPGRMRDQVAAACQVSASKLARLKVIRERLTPHWTALFEAGKLAEAPAYLMARQSVERQEWLAVVYSRGINAMYEPTESSIQGWLEGLDKIDAVVCRDGAPCANRDGMRERLAESTSAYWHRCTSCCAQCDSRMTCGHVCPSLENQVAEERAEQERKLAEARRKDEERSRERCAEEKRRQERERATWLRLGEEAERVNLPAEALGEMLGESRVEMVERALNGVVDPCCVLADDFASNLDADVVAGLAEAGVSLDYVLGLTDTRPDGDTGGDGPWHYGDPVEDGYYWCLCGPLDGSGKLLYWSGDHWEFSNVVMTINTTVVCWMPCPPIPEAQSWHRQRIED</sequence>
<dbReference type="EMBL" id="DYUC01000016">
    <property type="protein sequence ID" value="HJG85759.1"/>
    <property type="molecule type" value="Genomic_DNA"/>
</dbReference>
<dbReference type="SMART" id="SM00470">
    <property type="entry name" value="ParB"/>
    <property type="match status" value="1"/>
</dbReference>
<dbReference type="SUPFAM" id="SSF110849">
    <property type="entry name" value="ParB/Sulfiredoxin"/>
    <property type="match status" value="1"/>
</dbReference>
<dbReference type="PANTHER" id="PTHR33375">
    <property type="entry name" value="CHROMOSOME-PARTITIONING PROTEIN PARB-RELATED"/>
    <property type="match status" value="1"/>
</dbReference>
<dbReference type="GO" id="GO:0005694">
    <property type="term" value="C:chromosome"/>
    <property type="evidence" value="ECO:0007669"/>
    <property type="project" value="TreeGrafter"/>
</dbReference>
<dbReference type="InterPro" id="IPR036086">
    <property type="entry name" value="ParB/Sulfiredoxin_sf"/>
</dbReference>